<dbReference type="EMBL" id="CM044706">
    <property type="protein sequence ID" value="KAI5658656.1"/>
    <property type="molecule type" value="Genomic_DNA"/>
</dbReference>
<protein>
    <submittedName>
        <fullName evidence="1">Uncharacterized protein</fullName>
    </submittedName>
</protein>
<comment type="caution">
    <text evidence="1">The sequence shown here is derived from an EMBL/GenBank/DDBJ whole genome shotgun (WGS) entry which is preliminary data.</text>
</comment>
<reference evidence="2" key="1">
    <citation type="journal article" date="2023" name="Nat. Plants">
        <title>Single-cell RNA sequencing provides a high-resolution roadmap for understanding the multicellular compartmentation of specialized metabolism.</title>
        <authorList>
            <person name="Sun S."/>
            <person name="Shen X."/>
            <person name="Li Y."/>
            <person name="Li Y."/>
            <person name="Wang S."/>
            <person name="Li R."/>
            <person name="Zhang H."/>
            <person name="Shen G."/>
            <person name="Guo B."/>
            <person name="Wei J."/>
            <person name="Xu J."/>
            <person name="St-Pierre B."/>
            <person name="Chen S."/>
            <person name="Sun C."/>
        </authorList>
    </citation>
    <scope>NUCLEOTIDE SEQUENCE [LARGE SCALE GENOMIC DNA]</scope>
</reference>
<gene>
    <name evidence="1" type="ORF">M9H77_27449</name>
</gene>
<dbReference type="Proteomes" id="UP001060085">
    <property type="component" value="Linkage Group LG06"/>
</dbReference>
<name>A0ACC0ADI1_CATRO</name>
<keyword evidence="2" id="KW-1185">Reference proteome</keyword>
<accession>A0ACC0ADI1</accession>
<evidence type="ECO:0000313" key="1">
    <source>
        <dbReference type="EMBL" id="KAI5658656.1"/>
    </source>
</evidence>
<proteinExistence type="predicted"/>
<sequence>MGTLATGELPSEEPPDHLQRSTKKTKFGHNILATNNKTSTYPLEIGYTSRHLLKHIKFAPKMFNKTYYKAIAEPIGGLSLVDLGQGYYIAKFDMEDDFLRVISGGPWFIYEQYLTIRLWQPEFNPYLDHPTTTAIWHLNKENKTGLGPWNIVPARKVAHRKQTAPSTTFLDPKNQPQSSSYVDLDKDLGENIKIIKSKKGRNKKVMQSKESISQTKSKKQNMQEKITNPNIHLANCKDLPGEKHVTTPRVGKKSFTQIENLLGRTHWYDPP</sequence>
<organism evidence="1 2">
    <name type="scientific">Catharanthus roseus</name>
    <name type="common">Madagascar periwinkle</name>
    <name type="synonym">Vinca rosea</name>
    <dbReference type="NCBI Taxonomy" id="4058"/>
    <lineage>
        <taxon>Eukaryota</taxon>
        <taxon>Viridiplantae</taxon>
        <taxon>Streptophyta</taxon>
        <taxon>Embryophyta</taxon>
        <taxon>Tracheophyta</taxon>
        <taxon>Spermatophyta</taxon>
        <taxon>Magnoliopsida</taxon>
        <taxon>eudicotyledons</taxon>
        <taxon>Gunneridae</taxon>
        <taxon>Pentapetalae</taxon>
        <taxon>asterids</taxon>
        <taxon>lamiids</taxon>
        <taxon>Gentianales</taxon>
        <taxon>Apocynaceae</taxon>
        <taxon>Rauvolfioideae</taxon>
        <taxon>Vinceae</taxon>
        <taxon>Catharanthinae</taxon>
        <taxon>Catharanthus</taxon>
    </lineage>
</organism>
<evidence type="ECO:0000313" key="2">
    <source>
        <dbReference type="Proteomes" id="UP001060085"/>
    </source>
</evidence>